<dbReference type="InterPro" id="IPR036388">
    <property type="entry name" value="WH-like_DNA-bd_sf"/>
</dbReference>
<evidence type="ECO:0000256" key="3">
    <source>
        <dbReference type="ARBA" id="ARBA00023163"/>
    </source>
</evidence>
<evidence type="ECO:0000256" key="2">
    <source>
        <dbReference type="ARBA" id="ARBA00023125"/>
    </source>
</evidence>
<dbReference type="RefSeq" id="WP_338605856.1">
    <property type="nucleotide sequence ID" value="NZ_AP028679.1"/>
</dbReference>
<sequence length="224" mass="25182">MSPRPSSAPALTAWEILANLGDSLMIVDRDYRVIWCKEPLMETPGSESEAVGHFCYQIFAGRDTPCTRACPVKPMFAQGRPQAVERHMLTSEGREIWREARAYPILDRRGAVAFAARISFDITHRKKRQSRLEDEVLTLERSLEEMNRFQLGELPFQPQGDASLTKRELEVLRLVAQGLSKPSIAKVLGISQNTVKRHVGNIFNKLGVNDRAQAAVWAARQGLV</sequence>
<evidence type="ECO:0000313" key="6">
    <source>
        <dbReference type="Proteomes" id="UP001366166"/>
    </source>
</evidence>
<organism evidence="5 6">
    <name type="scientific">Desulfoferula mesophila</name>
    <dbReference type="NCBI Taxonomy" id="3058419"/>
    <lineage>
        <taxon>Bacteria</taxon>
        <taxon>Pseudomonadati</taxon>
        <taxon>Thermodesulfobacteriota</taxon>
        <taxon>Desulfarculia</taxon>
        <taxon>Desulfarculales</taxon>
        <taxon>Desulfarculaceae</taxon>
        <taxon>Desulfoferula</taxon>
    </lineage>
</organism>
<evidence type="ECO:0000259" key="4">
    <source>
        <dbReference type="SMART" id="SM00421"/>
    </source>
</evidence>
<keyword evidence="1" id="KW-0805">Transcription regulation</keyword>
<dbReference type="SUPFAM" id="SSF55785">
    <property type="entry name" value="PYP-like sensor domain (PAS domain)"/>
    <property type="match status" value="1"/>
</dbReference>
<dbReference type="InterPro" id="IPR000792">
    <property type="entry name" value="Tscrpt_reg_LuxR_C"/>
</dbReference>
<dbReference type="PRINTS" id="PR00038">
    <property type="entry name" value="HTHLUXR"/>
</dbReference>
<keyword evidence="2" id="KW-0238">DNA-binding</keyword>
<protein>
    <recommendedName>
        <fullName evidence="4">HTH luxR-type domain-containing protein</fullName>
    </recommendedName>
</protein>
<dbReference type="AlphaFoldDB" id="A0AAU9EFU6"/>
<feature type="domain" description="HTH luxR-type" evidence="4">
    <location>
        <begin position="161"/>
        <end position="218"/>
    </location>
</feature>
<dbReference type="PANTHER" id="PTHR44688">
    <property type="entry name" value="DNA-BINDING TRANSCRIPTIONAL ACTIVATOR DEVR_DOSR"/>
    <property type="match status" value="1"/>
</dbReference>
<dbReference type="Pfam" id="PF00196">
    <property type="entry name" value="GerE"/>
    <property type="match status" value="1"/>
</dbReference>
<dbReference type="InterPro" id="IPR035965">
    <property type="entry name" value="PAS-like_dom_sf"/>
</dbReference>
<dbReference type="PANTHER" id="PTHR44688:SF16">
    <property type="entry name" value="DNA-BINDING TRANSCRIPTIONAL ACTIVATOR DEVR_DOSR"/>
    <property type="match status" value="1"/>
</dbReference>
<keyword evidence="6" id="KW-1185">Reference proteome</keyword>
<dbReference type="CDD" id="cd06170">
    <property type="entry name" value="LuxR_C_like"/>
    <property type="match status" value="1"/>
</dbReference>
<dbReference type="EMBL" id="AP028679">
    <property type="protein sequence ID" value="BEQ14129.1"/>
    <property type="molecule type" value="Genomic_DNA"/>
</dbReference>
<dbReference type="SUPFAM" id="SSF46894">
    <property type="entry name" value="C-terminal effector domain of the bipartite response regulators"/>
    <property type="match status" value="1"/>
</dbReference>
<dbReference type="Proteomes" id="UP001366166">
    <property type="component" value="Chromosome"/>
</dbReference>
<dbReference type="InterPro" id="IPR016032">
    <property type="entry name" value="Sig_transdc_resp-reg_C-effctor"/>
</dbReference>
<name>A0AAU9EFU6_9BACT</name>
<gene>
    <name evidence="5" type="ORF">FAK_11950</name>
</gene>
<dbReference type="Pfam" id="PF13426">
    <property type="entry name" value="PAS_9"/>
    <property type="match status" value="1"/>
</dbReference>
<dbReference type="KEGG" id="dmp:FAK_11950"/>
<dbReference type="GO" id="GO:0006355">
    <property type="term" value="P:regulation of DNA-templated transcription"/>
    <property type="evidence" value="ECO:0007669"/>
    <property type="project" value="InterPro"/>
</dbReference>
<reference evidence="6" key="1">
    <citation type="journal article" date="2023" name="Arch. Microbiol.">
        <title>Desulfoferula mesophilus gen. nov. sp. nov., a mesophilic sulfate-reducing bacterium isolated from a brackish lake sediment.</title>
        <authorList>
            <person name="Watanabe T."/>
            <person name="Yabe T."/>
            <person name="Tsuji J.M."/>
            <person name="Fukui M."/>
        </authorList>
    </citation>
    <scope>NUCLEOTIDE SEQUENCE [LARGE SCALE GENOMIC DNA]</scope>
    <source>
        <strain evidence="6">12FAK</strain>
    </source>
</reference>
<dbReference type="Gene3D" id="1.10.10.10">
    <property type="entry name" value="Winged helix-like DNA-binding domain superfamily/Winged helix DNA-binding domain"/>
    <property type="match status" value="1"/>
</dbReference>
<dbReference type="Gene3D" id="3.30.450.20">
    <property type="entry name" value="PAS domain"/>
    <property type="match status" value="1"/>
</dbReference>
<dbReference type="SMART" id="SM00421">
    <property type="entry name" value="HTH_LUXR"/>
    <property type="match status" value="1"/>
</dbReference>
<accession>A0AAU9EFU6</accession>
<keyword evidence="3" id="KW-0804">Transcription</keyword>
<proteinExistence type="predicted"/>
<dbReference type="GO" id="GO:0003677">
    <property type="term" value="F:DNA binding"/>
    <property type="evidence" value="ECO:0007669"/>
    <property type="project" value="UniProtKB-KW"/>
</dbReference>
<evidence type="ECO:0000256" key="1">
    <source>
        <dbReference type="ARBA" id="ARBA00023015"/>
    </source>
</evidence>
<evidence type="ECO:0000313" key="5">
    <source>
        <dbReference type="EMBL" id="BEQ14129.1"/>
    </source>
</evidence>
<dbReference type="InterPro" id="IPR000014">
    <property type="entry name" value="PAS"/>
</dbReference>